<keyword evidence="11" id="KW-0694">RNA-binding</keyword>
<dbReference type="InterPro" id="IPR012947">
    <property type="entry name" value="tRNA_SAD"/>
</dbReference>
<keyword evidence="12" id="KW-0648">Protein biosynthesis</keyword>
<dbReference type="SUPFAM" id="SSF101353">
    <property type="entry name" value="Putative anticodon-binding domain of alanyl-tRNA synthetase (AlaRS)"/>
    <property type="match status" value="1"/>
</dbReference>
<dbReference type="HAMAP" id="MF_00036_B">
    <property type="entry name" value="Ala_tRNA_synth_B"/>
    <property type="match status" value="1"/>
</dbReference>
<keyword evidence="6" id="KW-0436">Ligase</keyword>
<dbReference type="SUPFAM" id="SSF50447">
    <property type="entry name" value="Translation proteins"/>
    <property type="match status" value="1"/>
</dbReference>
<evidence type="ECO:0000256" key="7">
    <source>
        <dbReference type="ARBA" id="ARBA00022723"/>
    </source>
</evidence>
<dbReference type="InterPro" id="IPR018163">
    <property type="entry name" value="Thr/Ala-tRNA-synth_IIc_edit"/>
</dbReference>
<proteinExistence type="inferred from homology"/>
<dbReference type="GO" id="GO:0046872">
    <property type="term" value="F:metal ion binding"/>
    <property type="evidence" value="ECO:0007669"/>
    <property type="project" value="UniProtKB-KW"/>
</dbReference>
<feature type="domain" description="Alanyl-transfer RNA synthetases family profile" evidence="14">
    <location>
        <begin position="1"/>
        <end position="484"/>
    </location>
</feature>
<organism evidence="15">
    <name type="scientific">marine metagenome</name>
    <dbReference type="NCBI Taxonomy" id="408172"/>
    <lineage>
        <taxon>unclassified sequences</taxon>
        <taxon>metagenomes</taxon>
        <taxon>ecological metagenomes</taxon>
    </lineage>
</organism>
<evidence type="ECO:0000256" key="4">
    <source>
        <dbReference type="ARBA" id="ARBA00017959"/>
    </source>
</evidence>
<dbReference type="InterPro" id="IPR018162">
    <property type="entry name" value="Ala-tRNA-ligase_IIc_anticod-bd"/>
</dbReference>
<dbReference type="Gene3D" id="2.40.30.130">
    <property type="match status" value="1"/>
</dbReference>
<sequence length="510" mass="55911">ADGSLSDLPAKHVDTGAGLERIACVIQGKDTNYDTDLFVPIIKKLEGLAGSSYEKDPVPHRVIADHIRMLCFAIADGALPSNEGRGYVLRRILRRAARFGRMLDLHDPFIYKLVPVIGETMGEAFPEVAEKETHIELVIGTEETSFNKTLDRGLVHFDRLVSGLGEKEIPGPDAFRLYDTYGFPLDLTQLMAREKGLSVDEKGFNESMAAQKQMARRSGSFKRDDSDLDWNSVSDGEDSMFLGYETLDVRALVRRYAPSNGQTMVILDQTPFYAESGGQVGDTGRIEGTGVDLDVIDVQKDGDSFVHICTGTLDPDALGSGEVKCVVDGARRGHTRRNHTATHLLHAAVKQVLGDQVQQAGSFVDPDHLRFDLTYFEKITPDKVTEIENIVNREILLNNKLNVSVKAFDEAKAEGVIAMFGEKYGDQVRVVEAGDISKELCGGTHVDRTGDIGLFKVTEESSLASGVRRLVAVTGDRAVELVQEQAEILGSLRSLLNCGPDQLSERVESI</sequence>
<comment type="similarity">
    <text evidence="2">Belongs to the class-II aminoacyl-tRNA synthetase family.</text>
</comment>
<evidence type="ECO:0000259" key="14">
    <source>
        <dbReference type="PROSITE" id="PS50860"/>
    </source>
</evidence>
<evidence type="ECO:0000256" key="1">
    <source>
        <dbReference type="ARBA" id="ARBA00001947"/>
    </source>
</evidence>
<dbReference type="GO" id="GO:0004813">
    <property type="term" value="F:alanine-tRNA ligase activity"/>
    <property type="evidence" value="ECO:0007669"/>
    <property type="project" value="UniProtKB-EC"/>
</dbReference>
<dbReference type="SUPFAM" id="SSF55186">
    <property type="entry name" value="ThrRS/AlaRS common domain"/>
    <property type="match status" value="1"/>
</dbReference>
<dbReference type="Pfam" id="PF07973">
    <property type="entry name" value="tRNA_SAD"/>
    <property type="match status" value="1"/>
</dbReference>
<evidence type="ECO:0000256" key="5">
    <source>
        <dbReference type="ARBA" id="ARBA00022555"/>
    </source>
</evidence>
<dbReference type="GO" id="GO:0002161">
    <property type="term" value="F:aminoacyl-tRNA deacylase activity"/>
    <property type="evidence" value="ECO:0007669"/>
    <property type="project" value="TreeGrafter"/>
</dbReference>
<dbReference type="Gene3D" id="3.30.54.20">
    <property type="match status" value="1"/>
</dbReference>
<evidence type="ECO:0000256" key="6">
    <source>
        <dbReference type="ARBA" id="ARBA00022598"/>
    </source>
</evidence>
<dbReference type="NCBIfam" id="TIGR00344">
    <property type="entry name" value="alaS"/>
    <property type="match status" value="1"/>
</dbReference>
<dbReference type="FunFam" id="3.30.54.20:FF:000001">
    <property type="entry name" value="Alanine--tRNA ligase"/>
    <property type="match status" value="1"/>
</dbReference>
<dbReference type="InterPro" id="IPR018165">
    <property type="entry name" value="Ala-tRNA-synth_IIc_core"/>
</dbReference>
<keyword evidence="5" id="KW-0820">tRNA-binding</keyword>
<evidence type="ECO:0000256" key="9">
    <source>
        <dbReference type="ARBA" id="ARBA00022833"/>
    </source>
</evidence>
<keyword evidence="8" id="KW-0547">Nucleotide-binding</keyword>
<dbReference type="Pfam" id="PF01411">
    <property type="entry name" value="tRNA-synt_2c"/>
    <property type="match status" value="1"/>
</dbReference>
<dbReference type="GO" id="GO:0006419">
    <property type="term" value="P:alanyl-tRNA aminoacylation"/>
    <property type="evidence" value="ECO:0007669"/>
    <property type="project" value="InterPro"/>
</dbReference>
<dbReference type="InterPro" id="IPR009000">
    <property type="entry name" value="Transl_B-barrel_sf"/>
</dbReference>
<dbReference type="InterPro" id="IPR050058">
    <property type="entry name" value="Ala-tRNA_ligase"/>
</dbReference>
<name>A0A382G086_9ZZZZ</name>
<dbReference type="GO" id="GO:0005524">
    <property type="term" value="F:ATP binding"/>
    <property type="evidence" value="ECO:0007669"/>
    <property type="project" value="UniProtKB-KW"/>
</dbReference>
<reference evidence="15" key="1">
    <citation type="submission" date="2018-05" db="EMBL/GenBank/DDBJ databases">
        <authorList>
            <person name="Lanie J.A."/>
            <person name="Ng W.-L."/>
            <person name="Kazmierczak K.M."/>
            <person name="Andrzejewski T.M."/>
            <person name="Davidsen T.M."/>
            <person name="Wayne K.J."/>
            <person name="Tettelin H."/>
            <person name="Glass J.I."/>
            <person name="Rusch D."/>
            <person name="Podicherti R."/>
            <person name="Tsui H.-C.T."/>
            <person name="Winkler M.E."/>
        </authorList>
    </citation>
    <scope>NUCLEOTIDE SEQUENCE</scope>
</reference>
<evidence type="ECO:0000256" key="2">
    <source>
        <dbReference type="ARBA" id="ARBA00008226"/>
    </source>
</evidence>
<feature type="non-terminal residue" evidence="15">
    <location>
        <position position="510"/>
    </location>
</feature>
<dbReference type="Gene3D" id="3.30.980.10">
    <property type="entry name" value="Threonyl-trna Synthetase, Chain A, domain 2"/>
    <property type="match status" value="1"/>
</dbReference>
<keyword evidence="7" id="KW-0479">Metal-binding</keyword>
<dbReference type="EMBL" id="UINC01052573">
    <property type="protein sequence ID" value="SVB68054.1"/>
    <property type="molecule type" value="Genomic_DNA"/>
</dbReference>
<evidence type="ECO:0000256" key="8">
    <source>
        <dbReference type="ARBA" id="ARBA00022741"/>
    </source>
</evidence>
<dbReference type="FunFam" id="3.30.980.10:FF:000004">
    <property type="entry name" value="Alanine--tRNA ligase, cytoplasmic"/>
    <property type="match status" value="1"/>
</dbReference>
<dbReference type="InterPro" id="IPR018164">
    <property type="entry name" value="Ala-tRNA-synth_IIc_N"/>
</dbReference>
<evidence type="ECO:0000256" key="12">
    <source>
        <dbReference type="ARBA" id="ARBA00022917"/>
    </source>
</evidence>
<comment type="cofactor">
    <cofactor evidence="1">
        <name>Zn(2+)</name>
        <dbReference type="ChEBI" id="CHEBI:29105"/>
    </cofactor>
</comment>
<dbReference type="InterPro" id="IPR002318">
    <property type="entry name" value="Ala-tRNA-lgiase_IIc"/>
</dbReference>
<accession>A0A382G086</accession>
<evidence type="ECO:0000256" key="3">
    <source>
        <dbReference type="ARBA" id="ARBA00013168"/>
    </source>
</evidence>
<keyword evidence="9" id="KW-0862">Zinc</keyword>
<keyword evidence="10" id="KW-0067">ATP-binding</keyword>
<evidence type="ECO:0000313" key="15">
    <source>
        <dbReference type="EMBL" id="SVB68054.1"/>
    </source>
</evidence>
<dbReference type="InterPro" id="IPR023033">
    <property type="entry name" value="Ala_tRNA_ligase_euk/bac"/>
</dbReference>
<dbReference type="Gene3D" id="3.30.930.10">
    <property type="entry name" value="Bira Bifunctional Protein, Domain 2"/>
    <property type="match status" value="1"/>
</dbReference>
<evidence type="ECO:0000256" key="10">
    <source>
        <dbReference type="ARBA" id="ARBA00022840"/>
    </source>
</evidence>
<gene>
    <name evidence="15" type="ORF">METZ01_LOCUS220908</name>
</gene>
<dbReference type="EC" id="6.1.1.7" evidence="3"/>
<evidence type="ECO:0000256" key="11">
    <source>
        <dbReference type="ARBA" id="ARBA00022884"/>
    </source>
</evidence>
<feature type="non-terminal residue" evidence="15">
    <location>
        <position position="1"/>
    </location>
</feature>
<dbReference type="SMART" id="SM00863">
    <property type="entry name" value="tRNA_SAD"/>
    <property type="match status" value="1"/>
</dbReference>
<dbReference type="PANTHER" id="PTHR11777:SF9">
    <property type="entry name" value="ALANINE--TRNA LIGASE, CYTOPLASMIC"/>
    <property type="match status" value="1"/>
</dbReference>
<protein>
    <recommendedName>
        <fullName evidence="4">Alanine--tRNA ligase</fullName>
        <ecNumber evidence="3">6.1.1.7</ecNumber>
    </recommendedName>
</protein>
<dbReference type="AlphaFoldDB" id="A0A382G086"/>
<evidence type="ECO:0000256" key="13">
    <source>
        <dbReference type="ARBA" id="ARBA00023146"/>
    </source>
</evidence>
<dbReference type="InterPro" id="IPR045864">
    <property type="entry name" value="aa-tRNA-synth_II/BPL/LPL"/>
</dbReference>
<dbReference type="GO" id="GO:0005829">
    <property type="term" value="C:cytosol"/>
    <property type="evidence" value="ECO:0007669"/>
    <property type="project" value="TreeGrafter"/>
</dbReference>
<dbReference type="GO" id="GO:0000049">
    <property type="term" value="F:tRNA binding"/>
    <property type="evidence" value="ECO:0007669"/>
    <property type="project" value="UniProtKB-KW"/>
</dbReference>
<dbReference type="PRINTS" id="PR00980">
    <property type="entry name" value="TRNASYNTHALA"/>
</dbReference>
<dbReference type="PROSITE" id="PS50860">
    <property type="entry name" value="AA_TRNA_LIGASE_II_ALA"/>
    <property type="match status" value="1"/>
</dbReference>
<dbReference type="PANTHER" id="PTHR11777">
    <property type="entry name" value="ALANYL-TRNA SYNTHETASE"/>
    <property type="match status" value="1"/>
</dbReference>
<keyword evidence="13" id="KW-0030">Aminoacyl-tRNA synthetase</keyword>
<dbReference type="SUPFAM" id="SSF55681">
    <property type="entry name" value="Class II aaRS and biotin synthetases"/>
    <property type="match status" value="1"/>
</dbReference>